<gene>
    <name evidence="2" type="ORF">BESB_069080</name>
</gene>
<feature type="region of interest" description="Disordered" evidence="1">
    <location>
        <begin position="167"/>
        <end position="189"/>
    </location>
</feature>
<dbReference type="RefSeq" id="XP_029218884.1">
    <property type="nucleotide sequence ID" value="XM_029365301.1"/>
</dbReference>
<feature type="compositionally biased region" description="Polar residues" evidence="1">
    <location>
        <begin position="710"/>
        <end position="725"/>
    </location>
</feature>
<dbReference type="OrthoDB" id="331630at2759"/>
<proteinExistence type="predicted"/>
<feature type="compositionally biased region" description="Basic and acidic residues" evidence="1">
    <location>
        <begin position="616"/>
        <end position="625"/>
    </location>
</feature>
<feature type="compositionally biased region" description="Basic and acidic residues" evidence="1">
    <location>
        <begin position="681"/>
        <end position="691"/>
    </location>
</feature>
<evidence type="ECO:0000313" key="2">
    <source>
        <dbReference type="EMBL" id="PFH34875.1"/>
    </source>
</evidence>
<feature type="region of interest" description="Disordered" evidence="1">
    <location>
        <begin position="615"/>
        <end position="735"/>
    </location>
</feature>
<evidence type="ECO:0000256" key="1">
    <source>
        <dbReference type="SAM" id="MobiDB-lite"/>
    </source>
</evidence>
<feature type="region of interest" description="Disordered" evidence="1">
    <location>
        <begin position="319"/>
        <end position="338"/>
    </location>
</feature>
<name>A0A2A9MA59_BESBE</name>
<feature type="compositionally biased region" description="Low complexity" evidence="1">
    <location>
        <begin position="260"/>
        <end position="274"/>
    </location>
</feature>
<protein>
    <submittedName>
        <fullName evidence="2">Uncharacterized protein</fullName>
    </submittedName>
</protein>
<feature type="region of interest" description="Disordered" evidence="1">
    <location>
        <begin position="499"/>
        <end position="597"/>
    </location>
</feature>
<dbReference type="GeneID" id="40311834"/>
<reference evidence="2 3" key="1">
    <citation type="submission" date="2017-09" db="EMBL/GenBank/DDBJ databases">
        <title>Genome sequencing of Besnoitia besnoiti strain Bb-Ger1.</title>
        <authorList>
            <person name="Schares G."/>
            <person name="Venepally P."/>
            <person name="Lorenzi H.A."/>
        </authorList>
    </citation>
    <scope>NUCLEOTIDE SEQUENCE [LARGE SCALE GENOMIC DNA]</scope>
    <source>
        <strain evidence="2 3">Bb-Ger1</strain>
    </source>
</reference>
<dbReference type="KEGG" id="bbes:BESB_069080"/>
<dbReference type="AlphaFoldDB" id="A0A2A9MA59"/>
<dbReference type="EMBL" id="NWUJ01000006">
    <property type="protein sequence ID" value="PFH34875.1"/>
    <property type="molecule type" value="Genomic_DNA"/>
</dbReference>
<dbReference type="Proteomes" id="UP000224006">
    <property type="component" value="Chromosome VI"/>
</dbReference>
<evidence type="ECO:0000313" key="3">
    <source>
        <dbReference type="Proteomes" id="UP000224006"/>
    </source>
</evidence>
<keyword evidence="3" id="KW-1185">Reference proteome</keyword>
<organism evidence="2 3">
    <name type="scientific">Besnoitia besnoiti</name>
    <name type="common">Apicomplexan protozoan</name>
    <dbReference type="NCBI Taxonomy" id="94643"/>
    <lineage>
        <taxon>Eukaryota</taxon>
        <taxon>Sar</taxon>
        <taxon>Alveolata</taxon>
        <taxon>Apicomplexa</taxon>
        <taxon>Conoidasida</taxon>
        <taxon>Coccidia</taxon>
        <taxon>Eucoccidiorida</taxon>
        <taxon>Eimeriorina</taxon>
        <taxon>Sarcocystidae</taxon>
        <taxon>Besnoitia</taxon>
    </lineage>
</organism>
<dbReference type="VEuPathDB" id="ToxoDB:BESB_069080"/>
<accession>A0A2A9MA59</accession>
<feature type="region of interest" description="Disordered" evidence="1">
    <location>
        <begin position="257"/>
        <end position="288"/>
    </location>
</feature>
<feature type="region of interest" description="Disordered" evidence="1">
    <location>
        <begin position="1"/>
        <end position="43"/>
    </location>
</feature>
<feature type="compositionally biased region" description="Basic and acidic residues" evidence="1">
    <location>
        <begin position="180"/>
        <end position="189"/>
    </location>
</feature>
<comment type="caution">
    <text evidence="2">The sequence shown here is derived from an EMBL/GenBank/DDBJ whole genome shotgun (WGS) entry which is preliminary data.</text>
</comment>
<sequence length="762" mass="80110">MTGHSPCAAEAPTGSPLGPACARKTRIPLGGAPPAPRKICSSSRRAEESRDLWDCCLWKPSAWSRGDTTQEESALRNVDALLHALEEDYLRTVRLGGVCSSDRAAGTAAAGDALASDAESATHRILRGGGADVLDLDSALSFRRRGSPAGMRGECDLLRERAAFGVRARTRNGGSPGRGLESRHRDRSHLRETAFERPAFTLCELESSQECSQALLRHPTFSETGAAAAEAPFGLESPGGRRAESDRDGGFEIGVYQTLPSSASGSEAPSSPRSDLGDAETPWLSPAVLPGPVPQALAAPLGGSLPTLGLAPARRTRRVRTFPVDSMRTGQARDRSLGARDGLPLSSEASASCSPAQLHVSQAGATAASCFCASPGPMRPQSAPGALSWSRTHTETPAHGMGGGPPEGDGLFAPIEGLQRGAWDYDTVTEASPASVGAASFVGDGTGVLPPLETSHGAICWEAGLAPCPVDCSDEQGGSLDASEGSWTSSSWDAGDSLKEEVADDLSSGSAQPGVRMEGRRPRLRGGLGSRRKSKGETLRLQSPRGKPLFGATRWGPRSSPDFPPRGGGRPAWGPGVPTAFQTRGPLPPEQAGHQTHVDSSATIWIAGRTAAVQGVRDEEARDRAPAVPSGAATASDGEPRPPIQTEHEENCASSETSGSKARAWTIRIRPRMSDAGECPAARERSRDPKDAGSAGRPEVPAEGPRDPSDSTFRAESLQTDACTEQTEESKERDLEIIRKTMERLTLWPSWMKEDLGRSPPK</sequence>